<dbReference type="AlphaFoldDB" id="A0A0A9YIA2"/>
<gene>
    <name evidence="1" type="primary">SHQ1_1</name>
    <name evidence="1" type="ORF">CM83_9197</name>
</gene>
<organism evidence="1">
    <name type="scientific">Lygus hesperus</name>
    <name type="common">Western plant bug</name>
    <dbReference type="NCBI Taxonomy" id="30085"/>
    <lineage>
        <taxon>Eukaryota</taxon>
        <taxon>Metazoa</taxon>
        <taxon>Ecdysozoa</taxon>
        <taxon>Arthropoda</taxon>
        <taxon>Hexapoda</taxon>
        <taxon>Insecta</taxon>
        <taxon>Pterygota</taxon>
        <taxon>Neoptera</taxon>
        <taxon>Paraneoptera</taxon>
        <taxon>Hemiptera</taxon>
        <taxon>Heteroptera</taxon>
        <taxon>Panheteroptera</taxon>
        <taxon>Cimicomorpha</taxon>
        <taxon>Miridae</taxon>
        <taxon>Mirini</taxon>
        <taxon>Lygus</taxon>
    </lineage>
</organism>
<accession>A0A0A9YIA2</accession>
<dbReference type="EMBL" id="GBHO01012776">
    <property type="protein sequence ID" value="JAG30828.1"/>
    <property type="molecule type" value="Transcribed_RNA"/>
</dbReference>
<reference evidence="1" key="1">
    <citation type="journal article" date="2014" name="PLoS ONE">
        <title>Transcriptome-Based Identification of ABC Transporters in the Western Tarnished Plant Bug Lygus hesperus.</title>
        <authorList>
            <person name="Hull J.J."/>
            <person name="Chaney K."/>
            <person name="Geib S.M."/>
            <person name="Fabrick J.A."/>
            <person name="Brent C.S."/>
            <person name="Walsh D."/>
            <person name="Lavine L.C."/>
        </authorList>
    </citation>
    <scope>NUCLEOTIDE SEQUENCE</scope>
</reference>
<name>A0A0A9YIA2_LYGHE</name>
<evidence type="ECO:0000313" key="1">
    <source>
        <dbReference type="EMBL" id="JAG30828.1"/>
    </source>
</evidence>
<proteinExistence type="predicted"/>
<feature type="non-terminal residue" evidence="1">
    <location>
        <position position="133"/>
    </location>
</feature>
<sequence>MKLMATQSDNVLITSQPEPMDAILGPLLPQLETISDNSKSDDNVTIAHVKPNQSSDNLTIKTAFSPNNLSKGICDVNTSTKKDPKHCRSRSLGDAMPSKHTIEDCTSASAGTRCMNGFDLLCLAASTVQSKVP</sequence>
<protein>
    <submittedName>
        <fullName evidence="1">Protein SHQ1</fullName>
    </submittedName>
</protein>
<reference evidence="1" key="2">
    <citation type="submission" date="2014-07" db="EMBL/GenBank/DDBJ databases">
        <authorList>
            <person name="Hull J."/>
        </authorList>
    </citation>
    <scope>NUCLEOTIDE SEQUENCE</scope>
</reference>